<keyword evidence="4" id="KW-1185">Reference proteome</keyword>
<accession>A0A0G2EAH5</accession>
<feature type="compositionally biased region" description="Pro residues" evidence="1">
    <location>
        <begin position="12"/>
        <end position="22"/>
    </location>
</feature>
<evidence type="ECO:0000259" key="2">
    <source>
        <dbReference type="Pfam" id="PF20994"/>
    </source>
</evidence>
<dbReference type="InterPro" id="IPR048743">
    <property type="entry name" value="AME1"/>
</dbReference>
<evidence type="ECO:0000313" key="3">
    <source>
        <dbReference type="EMBL" id="KKY19524.1"/>
    </source>
</evidence>
<feature type="domain" description="Inner kinetochore subunit AME1" evidence="2">
    <location>
        <begin position="354"/>
        <end position="535"/>
    </location>
</feature>
<organism evidence="3 4">
    <name type="scientific">Phaeomoniella chlamydospora</name>
    <name type="common">Phaeoacremonium chlamydosporum</name>
    <dbReference type="NCBI Taxonomy" id="158046"/>
    <lineage>
        <taxon>Eukaryota</taxon>
        <taxon>Fungi</taxon>
        <taxon>Dikarya</taxon>
        <taxon>Ascomycota</taxon>
        <taxon>Pezizomycotina</taxon>
        <taxon>Eurotiomycetes</taxon>
        <taxon>Chaetothyriomycetidae</taxon>
        <taxon>Phaeomoniellales</taxon>
        <taxon>Phaeomoniellaceae</taxon>
        <taxon>Phaeomoniella</taxon>
    </lineage>
</organism>
<reference evidence="3 4" key="2">
    <citation type="submission" date="2015-05" db="EMBL/GenBank/DDBJ databases">
        <authorList>
            <person name="Morales-Cruz A."/>
            <person name="Amrine K.C."/>
            <person name="Cantu D."/>
        </authorList>
    </citation>
    <scope>NUCLEOTIDE SEQUENCE [LARGE SCALE GENOMIC DNA]</scope>
    <source>
        <strain evidence="3">UCRPC4</strain>
    </source>
</reference>
<evidence type="ECO:0000313" key="4">
    <source>
        <dbReference type="Proteomes" id="UP000053317"/>
    </source>
</evidence>
<protein>
    <submittedName>
        <fullName evidence="3">Putative at hook domain-containing protein</fullName>
    </submittedName>
</protein>
<feature type="compositionally biased region" description="Acidic residues" evidence="1">
    <location>
        <begin position="226"/>
        <end position="238"/>
    </location>
</feature>
<feature type="compositionally biased region" description="Basic residues" evidence="1">
    <location>
        <begin position="88"/>
        <end position="106"/>
    </location>
</feature>
<name>A0A0G2EAH5_PHACM</name>
<gene>
    <name evidence="3" type="ORF">UCRPC4_g04507</name>
</gene>
<evidence type="ECO:0000256" key="1">
    <source>
        <dbReference type="SAM" id="MobiDB-lite"/>
    </source>
</evidence>
<feature type="compositionally biased region" description="Basic residues" evidence="1">
    <location>
        <begin position="186"/>
        <end position="203"/>
    </location>
</feature>
<dbReference type="OrthoDB" id="5377952at2759"/>
<reference evidence="3 4" key="1">
    <citation type="submission" date="2015-05" db="EMBL/GenBank/DDBJ databases">
        <title>Distinctive expansion of gene families associated with plant cell wall degradation and secondary metabolism in the genomes of grapevine trunk pathogens.</title>
        <authorList>
            <person name="Lawrence D.P."/>
            <person name="Travadon R."/>
            <person name="Rolshausen P.E."/>
            <person name="Baumgartner K."/>
        </authorList>
    </citation>
    <scope>NUCLEOTIDE SEQUENCE [LARGE SCALE GENOMIC DNA]</scope>
    <source>
        <strain evidence="3">UCRPC4</strain>
    </source>
</reference>
<dbReference type="Pfam" id="PF20994">
    <property type="entry name" value="CENPU"/>
    <property type="match status" value="1"/>
</dbReference>
<dbReference type="Proteomes" id="UP000053317">
    <property type="component" value="Unassembled WGS sequence"/>
</dbReference>
<dbReference type="AlphaFoldDB" id="A0A0G2EAH5"/>
<feature type="region of interest" description="Disordered" evidence="1">
    <location>
        <begin position="327"/>
        <end position="354"/>
    </location>
</feature>
<comment type="caution">
    <text evidence="3">The sequence shown here is derived from an EMBL/GenBank/DDBJ whole genome shotgun (WGS) entry which is preliminary data.</text>
</comment>
<dbReference type="EMBL" id="LCWF01000107">
    <property type="protein sequence ID" value="KKY19524.1"/>
    <property type="molecule type" value="Genomic_DNA"/>
</dbReference>
<feature type="compositionally biased region" description="Polar residues" evidence="1">
    <location>
        <begin position="162"/>
        <end position="185"/>
    </location>
</feature>
<sequence>MNHVQGIDEPSQPAPPSEPPVPSTRKRKRNSEVPITIHEDVVGEELPHSPAVQHSPVVVDKENAAPKEGIGESSGRIELLLKPEPKVPTKRRKRKSVGQQRKKKRASSTSVEELSNPEAESDPPEDSTAPLDTSDMVVEDEILQSIIERSLPQQPDHEPSIIVQNDSGQVEDSIMSNMSTVSVNTRKARRKRKSIGQQRKKKRSSTDALPGRRRTLDFEASAAQDSEGDNDFVPEDIETSPVVETRKKTITQSIPKRKRRAETLERVMPSIKPPSASSNTTDRIPAPKRRRVSTGPRSKESTRSTGIPILIHRMKNFHALPTIPEEVEPSLSDGEASADELSHPRRPQLSSNPNSVDVISQLCRETIESVVSKLSSYTPSNNQSRSSLLRRQKAIEVFGENLDVRFFEMSQVLDTKTLIEAQVKKSKREKMALQNEWLEIRRQREEIALKCDDVRRRNLESEKRGRDARELNEGVEGLEISMEHQNRNRRGYSDSEGVADGLEYLLKKTKEDVVGIDGSGGTFVRIKEFNGILERVIGALERKP</sequence>
<feature type="region of interest" description="Disordered" evidence="1">
    <location>
        <begin position="1"/>
        <end position="306"/>
    </location>
</feature>
<feature type="compositionally biased region" description="Basic and acidic residues" evidence="1">
    <location>
        <begin position="37"/>
        <end position="47"/>
    </location>
</feature>
<proteinExistence type="predicted"/>